<dbReference type="PANTHER" id="PTHR10434:SF11">
    <property type="entry name" value="1-ACYL-SN-GLYCEROL-3-PHOSPHATE ACYLTRANSFERASE"/>
    <property type="match status" value="1"/>
</dbReference>
<proteinExistence type="predicted"/>
<dbReference type="AlphaFoldDB" id="A0A9X2XPG9"/>
<feature type="transmembrane region" description="Helical" evidence="4">
    <location>
        <begin position="45"/>
        <end position="63"/>
    </location>
</feature>
<evidence type="ECO:0000256" key="3">
    <source>
        <dbReference type="ARBA" id="ARBA00023315"/>
    </source>
</evidence>
<keyword evidence="2" id="KW-0808">Transferase</keyword>
<dbReference type="EMBL" id="JAOTIF010000015">
    <property type="protein sequence ID" value="MCU7550859.1"/>
    <property type="molecule type" value="Genomic_DNA"/>
</dbReference>
<reference evidence="6" key="2">
    <citation type="submission" date="2023-04" db="EMBL/GenBank/DDBJ databases">
        <title>Paracnuella aquatica gen. nov., sp. nov., a member of the family Chitinophagaceae isolated from a hot spring.</title>
        <authorList>
            <person name="Wang C."/>
        </authorList>
    </citation>
    <scope>NUCLEOTIDE SEQUENCE</scope>
    <source>
        <strain evidence="6">LB-8</strain>
    </source>
</reference>
<evidence type="ECO:0000256" key="2">
    <source>
        <dbReference type="ARBA" id="ARBA00022679"/>
    </source>
</evidence>
<dbReference type="SMART" id="SM00563">
    <property type="entry name" value="PlsC"/>
    <property type="match status" value="1"/>
</dbReference>
<evidence type="ECO:0000313" key="7">
    <source>
        <dbReference type="Proteomes" id="UP001155483"/>
    </source>
</evidence>
<comment type="caution">
    <text evidence="6">The sequence shown here is derived from an EMBL/GenBank/DDBJ whole genome shotgun (WGS) entry which is preliminary data.</text>
</comment>
<name>A0A9X2XPG9_9BACT</name>
<dbReference type="GO" id="GO:0006654">
    <property type="term" value="P:phosphatidic acid biosynthetic process"/>
    <property type="evidence" value="ECO:0007669"/>
    <property type="project" value="TreeGrafter"/>
</dbReference>
<dbReference type="CDD" id="cd07989">
    <property type="entry name" value="LPLAT_AGPAT-like"/>
    <property type="match status" value="1"/>
</dbReference>
<keyword evidence="4" id="KW-0472">Membrane</keyword>
<reference evidence="6" key="1">
    <citation type="submission" date="2022-09" db="EMBL/GenBank/DDBJ databases">
        <authorList>
            <person name="Yuan C."/>
            <person name="Ke Z."/>
        </authorList>
    </citation>
    <scope>NUCLEOTIDE SEQUENCE</scope>
    <source>
        <strain evidence="6">LB-8</strain>
    </source>
</reference>
<sequence>MNLLKNILGRIFALWTILYFSVSLLVIIIPIWLISFQPEPKRTIYSFKIFNVWLATFFFFTGVKRRIKGKENFKKGENYIVICNHNNFMDVPLSSPAIPGPNKTIAKIEMAKIPFFGVIYKAGSVLVDRKNEQSRKKSYAKMKQVLSMGLHMCIYPEGTRNKTSQPLARFQDGAFRLSVDTGKSIIPAVIFNTSKVFPNNKKFFFWPQPVEMHFLAPISPENKTAEQLKQEAFEIMKDYYVQHKD</sequence>
<gene>
    <name evidence="6" type="ORF">OCK74_17195</name>
</gene>
<feature type="transmembrane region" description="Helical" evidence="4">
    <location>
        <begin position="12"/>
        <end position="33"/>
    </location>
</feature>
<accession>A0A9X2XPG9</accession>
<evidence type="ECO:0000313" key="6">
    <source>
        <dbReference type="EMBL" id="MCU7550859.1"/>
    </source>
</evidence>
<dbReference type="PANTHER" id="PTHR10434">
    <property type="entry name" value="1-ACYL-SN-GLYCEROL-3-PHOSPHATE ACYLTRANSFERASE"/>
    <property type="match status" value="1"/>
</dbReference>
<dbReference type="RefSeq" id="WP_279298296.1">
    <property type="nucleotide sequence ID" value="NZ_JAOTIF010000015.1"/>
</dbReference>
<dbReference type="Proteomes" id="UP001155483">
    <property type="component" value="Unassembled WGS sequence"/>
</dbReference>
<evidence type="ECO:0000259" key="5">
    <source>
        <dbReference type="SMART" id="SM00563"/>
    </source>
</evidence>
<keyword evidence="4" id="KW-1133">Transmembrane helix</keyword>
<dbReference type="SUPFAM" id="SSF69593">
    <property type="entry name" value="Glycerol-3-phosphate (1)-acyltransferase"/>
    <property type="match status" value="1"/>
</dbReference>
<evidence type="ECO:0000256" key="4">
    <source>
        <dbReference type="SAM" id="Phobius"/>
    </source>
</evidence>
<dbReference type="InterPro" id="IPR002123">
    <property type="entry name" value="Plipid/glycerol_acylTrfase"/>
</dbReference>
<feature type="domain" description="Phospholipid/glycerol acyltransferase" evidence="5">
    <location>
        <begin position="79"/>
        <end position="193"/>
    </location>
</feature>
<protein>
    <submittedName>
        <fullName evidence="6">1-acyl-sn-glycerol-3-phosphate acyltransferase</fullName>
    </submittedName>
</protein>
<evidence type="ECO:0000256" key="1">
    <source>
        <dbReference type="ARBA" id="ARBA00005189"/>
    </source>
</evidence>
<keyword evidence="7" id="KW-1185">Reference proteome</keyword>
<keyword evidence="4" id="KW-0812">Transmembrane</keyword>
<keyword evidence="3 6" id="KW-0012">Acyltransferase</keyword>
<dbReference type="Pfam" id="PF01553">
    <property type="entry name" value="Acyltransferase"/>
    <property type="match status" value="1"/>
</dbReference>
<dbReference type="GO" id="GO:0003841">
    <property type="term" value="F:1-acylglycerol-3-phosphate O-acyltransferase activity"/>
    <property type="evidence" value="ECO:0007669"/>
    <property type="project" value="TreeGrafter"/>
</dbReference>
<comment type="pathway">
    <text evidence="1">Lipid metabolism.</text>
</comment>
<organism evidence="6 7">
    <name type="scientific">Paraflavisolibacter caeni</name>
    <dbReference type="NCBI Taxonomy" id="2982496"/>
    <lineage>
        <taxon>Bacteria</taxon>
        <taxon>Pseudomonadati</taxon>
        <taxon>Bacteroidota</taxon>
        <taxon>Chitinophagia</taxon>
        <taxon>Chitinophagales</taxon>
        <taxon>Chitinophagaceae</taxon>
        <taxon>Paraflavisolibacter</taxon>
    </lineage>
</organism>